<evidence type="ECO:0000256" key="1">
    <source>
        <dbReference type="SAM" id="MobiDB-lite"/>
    </source>
</evidence>
<protein>
    <submittedName>
        <fullName evidence="2">Uncharacterized protein</fullName>
    </submittedName>
</protein>
<dbReference type="Proteomes" id="UP001153148">
    <property type="component" value="Unassembled WGS sequence"/>
</dbReference>
<evidence type="ECO:0000313" key="3">
    <source>
        <dbReference type="Proteomes" id="UP001153148"/>
    </source>
</evidence>
<reference evidence="2" key="1">
    <citation type="submission" date="2021-03" db="EMBL/GenBank/DDBJ databases">
        <authorList>
            <person name="Tran Van P."/>
        </authorList>
    </citation>
    <scope>NUCLEOTIDE SEQUENCE</scope>
</reference>
<keyword evidence="3" id="KW-1185">Reference proteome</keyword>
<evidence type="ECO:0000313" key="2">
    <source>
        <dbReference type="EMBL" id="CAG2057534.1"/>
    </source>
</evidence>
<sequence length="195" mass="22395">MDAYVEDDSLTSRRNLPPTFRVPSRPSRFYKPLSQAENTRRQNHRASALLLKELATEDVDEYMLFLRMTPENFDILLDLITPRIKQRNTQMRNSVKSKVKLKEEQRGRACDDMNNLVVGEGEWVSHWGLRQNHSTRPSTGSGTRLAHPNTRSIVHTGISGHMLAKIVPTFADRRSHVASTKNPLDIHLSFLDTRH</sequence>
<proteinExistence type="predicted"/>
<dbReference type="EMBL" id="CAJPIN010005571">
    <property type="protein sequence ID" value="CAG2057534.1"/>
    <property type="molecule type" value="Genomic_DNA"/>
</dbReference>
<comment type="caution">
    <text evidence="2">The sequence shown here is derived from an EMBL/GenBank/DDBJ whole genome shotgun (WGS) entry which is preliminary data.</text>
</comment>
<feature type="region of interest" description="Disordered" evidence="1">
    <location>
        <begin position="1"/>
        <end position="27"/>
    </location>
</feature>
<accession>A0ABN7NNV5</accession>
<name>A0ABN7NNV5_TIMPD</name>
<gene>
    <name evidence="2" type="ORF">TPAB3V08_LOCUS4512</name>
</gene>
<organism evidence="2 3">
    <name type="scientific">Timema podura</name>
    <name type="common">Walking stick</name>
    <dbReference type="NCBI Taxonomy" id="61482"/>
    <lineage>
        <taxon>Eukaryota</taxon>
        <taxon>Metazoa</taxon>
        <taxon>Ecdysozoa</taxon>
        <taxon>Arthropoda</taxon>
        <taxon>Hexapoda</taxon>
        <taxon>Insecta</taxon>
        <taxon>Pterygota</taxon>
        <taxon>Neoptera</taxon>
        <taxon>Polyneoptera</taxon>
        <taxon>Phasmatodea</taxon>
        <taxon>Timematodea</taxon>
        <taxon>Timematoidea</taxon>
        <taxon>Timematidae</taxon>
        <taxon>Timema</taxon>
    </lineage>
</organism>